<proteinExistence type="predicted"/>
<dbReference type="EMBL" id="JANPWB010000012">
    <property type="protein sequence ID" value="KAJ1117063.1"/>
    <property type="molecule type" value="Genomic_DNA"/>
</dbReference>
<dbReference type="AlphaFoldDB" id="A0AAV7NRQ7"/>
<reference evidence="1" key="1">
    <citation type="journal article" date="2022" name="bioRxiv">
        <title>Sequencing and chromosome-scale assembly of the giantPleurodeles waltlgenome.</title>
        <authorList>
            <person name="Brown T."/>
            <person name="Elewa A."/>
            <person name="Iarovenko S."/>
            <person name="Subramanian E."/>
            <person name="Araus A.J."/>
            <person name="Petzold A."/>
            <person name="Susuki M."/>
            <person name="Suzuki K.-i.T."/>
            <person name="Hayashi T."/>
            <person name="Toyoda A."/>
            <person name="Oliveira C."/>
            <person name="Osipova E."/>
            <person name="Leigh N.D."/>
            <person name="Simon A."/>
            <person name="Yun M.H."/>
        </authorList>
    </citation>
    <scope>NUCLEOTIDE SEQUENCE</scope>
    <source>
        <strain evidence="1">20211129_DDA</strain>
        <tissue evidence="1">Liver</tissue>
    </source>
</reference>
<dbReference type="Proteomes" id="UP001066276">
    <property type="component" value="Chromosome 8"/>
</dbReference>
<evidence type="ECO:0000313" key="2">
    <source>
        <dbReference type="Proteomes" id="UP001066276"/>
    </source>
</evidence>
<protein>
    <submittedName>
        <fullName evidence="1">Uncharacterized protein</fullName>
    </submittedName>
</protein>
<sequence length="380" mass="39717">MEAEIYPTMLRLCIPYAGDNCDNSDASWKLPRLLELTTSLRRLTTWDGSHVCSGATDSGCCGPLAVLAAVSVTAVLAARSVAEMLVAGSVAVQAAVQVAVQEAVFSAVQVCVDVDKRCDTGPSFGATMPSPDLPFSFWPFTTFDGGAAVLPLFPFIFPDPLVAGIFGFSLWDVGTFFTLAGGKMSLPSLRGTLAALMVGALHVPAVAGTTVSGDVVAEVLGWDLESLALGEGRGGGVGKRSMLARKSFLDTLGRVDGGGLEVEVEVVVVGGVRLLNLGEGERLEAVVSAAVCTANGIPWLKDRRMDSWVVIVWAYSCWRDGGGFVIASLSLTFGVVDLCRCLDYGGFRAVGRNSCSGIPPPQQCVGGLLHIGNWDLPPGL</sequence>
<organism evidence="1 2">
    <name type="scientific">Pleurodeles waltl</name>
    <name type="common">Iberian ribbed newt</name>
    <dbReference type="NCBI Taxonomy" id="8319"/>
    <lineage>
        <taxon>Eukaryota</taxon>
        <taxon>Metazoa</taxon>
        <taxon>Chordata</taxon>
        <taxon>Craniata</taxon>
        <taxon>Vertebrata</taxon>
        <taxon>Euteleostomi</taxon>
        <taxon>Amphibia</taxon>
        <taxon>Batrachia</taxon>
        <taxon>Caudata</taxon>
        <taxon>Salamandroidea</taxon>
        <taxon>Salamandridae</taxon>
        <taxon>Pleurodelinae</taxon>
        <taxon>Pleurodeles</taxon>
    </lineage>
</organism>
<gene>
    <name evidence="1" type="ORF">NDU88_005263</name>
</gene>
<comment type="caution">
    <text evidence="1">The sequence shown here is derived from an EMBL/GenBank/DDBJ whole genome shotgun (WGS) entry which is preliminary data.</text>
</comment>
<accession>A0AAV7NRQ7</accession>
<keyword evidence="2" id="KW-1185">Reference proteome</keyword>
<evidence type="ECO:0000313" key="1">
    <source>
        <dbReference type="EMBL" id="KAJ1117063.1"/>
    </source>
</evidence>
<name>A0AAV7NRQ7_PLEWA</name>